<organism evidence="8 9">
    <name type="scientific">Reichenbachiella ulvae</name>
    <dbReference type="NCBI Taxonomy" id="2980104"/>
    <lineage>
        <taxon>Bacteria</taxon>
        <taxon>Pseudomonadati</taxon>
        <taxon>Bacteroidota</taxon>
        <taxon>Cytophagia</taxon>
        <taxon>Cytophagales</taxon>
        <taxon>Reichenbachiellaceae</taxon>
        <taxon>Reichenbachiella</taxon>
    </lineage>
</organism>
<dbReference type="InterPro" id="IPR003761">
    <property type="entry name" value="Exonuc_VII_S"/>
</dbReference>
<keyword evidence="3" id="KW-0540">Nuclease</keyword>
<dbReference type="EMBL" id="JAOYOD010000001">
    <property type="protein sequence ID" value="MCV9385552.1"/>
    <property type="molecule type" value="Genomic_DNA"/>
</dbReference>
<comment type="similarity">
    <text evidence="1">Belongs to the XseB family.</text>
</comment>
<dbReference type="GO" id="GO:0008855">
    <property type="term" value="F:exodeoxyribonuclease VII activity"/>
    <property type="evidence" value="ECO:0007669"/>
    <property type="project" value="UniProtKB-EC"/>
</dbReference>
<evidence type="ECO:0000313" key="9">
    <source>
        <dbReference type="Proteomes" id="UP001300692"/>
    </source>
</evidence>
<evidence type="ECO:0000256" key="3">
    <source>
        <dbReference type="ARBA" id="ARBA00022722"/>
    </source>
</evidence>
<proteinExistence type="inferred from homology"/>
<dbReference type="Gene3D" id="1.10.287.1040">
    <property type="entry name" value="Exonuclease VII, small subunit"/>
    <property type="match status" value="1"/>
</dbReference>
<evidence type="ECO:0000256" key="5">
    <source>
        <dbReference type="ARBA" id="ARBA00022839"/>
    </source>
</evidence>
<gene>
    <name evidence="8" type="primary">xseB</name>
    <name evidence="8" type="ORF">N7U62_02705</name>
</gene>
<evidence type="ECO:0000256" key="4">
    <source>
        <dbReference type="ARBA" id="ARBA00022801"/>
    </source>
</evidence>
<dbReference type="NCBIfam" id="TIGR01280">
    <property type="entry name" value="xseB"/>
    <property type="match status" value="1"/>
</dbReference>
<evidence type="ECO:0000256" key="6">
    <source>
        <dbReference type="NCBIfam" id="TIGR01280"/>
    </source>
</evidence>
<dbReference type="Proteomes" id="UP001300692">
    <property type="component" value="Unassembled WGS sequence"/>
</dbReference>
<evidence type="ECO:0000313" key="8">
    <source>
        <dbReference type="EMBL" id="MCV9385552.1"/>
    </source>
</evidence>
<dbReference type="Pfam" id="PF02609">
    <property type="entry name" value="Exonuc_VII_S"/>
    <property type="match status" value="1"/>
</dbReference>
<sequence length="64" mass="7482">MAKKKSQSYKEAYEELQKISVQLESGEADIDELATLVNRAKELVKYCQDKLRMTEESLKEEKEQ</sequence>
<evidence type="ECO:0000256" key="2">
    <source>
        <dbReference type="ARBA" id="ARBA00022490"/>
    </source>
</evidence>
<accession>A0ABT3CPK9</accession>
<keyword evidence="2" id="KW-0963">Cytoplasm</keyword>
<keyword evidence="7" id="KW-0175">Coiled coil</keyword>
<protein>
    <recommendedName>
        <fullName evidence="6">Exodeoxyribonuclease VII small subunit</fullName>
        <ecNumber evidence="6">3.1.11.6</ecNumber>
    </recommendedName>
</protein>
<keyword evidence="9" id="KW-1185">Reference proteome</keyword>
<name>A0ABT3CPK9_9BACT</name>
<keyword evidence="4 8" id="KW-0378">Hydrolase</keyword>
<dbReference type="RefSeq" id="WP_264136338.1">
    <property type="nucleotide sequence ID" value="NZ_JAOYOD010000001.1"/>
</dbReference>
<keyword evidence="5" id="KW-0269">Exonuclease</keyword>
<comment type="caution">
    <text evidence="8">The sequence shown here is derived from an EMBL/GenBank/DDBJ whole genome shotgun (WGS) entry which is preliminary data.</text>
</comment>
<reference evidence="8 9" key="1">
    <citation type="submission" date="2022-10" db="EMBL/GenBank/DDBJ databases">
        <title>Comparative genomics and taxonomic characterization of three novel marine species of genus Reichenbachiella exhibiting antioxidant and polysaccharide degradation activities.</title>
        <authorList>
            <person name="Muhammad N."/>
            <person name="Lee Y.-J."/>
            <person name="Ko J."/>
            <person name="Kim S.-G."/>
        </authorList>
    </citation>
    <scope>NUCLEOTIDE SEQUENCE [LARGE SCALE GENOMIC DNA]</scope>
    <source>
        <strain evidence="8 9">ABR2-5</strain>
    </source>
</reference>
<evidence type="ECO:0000256" key="7">
    <source>
        <dbReference type="SAM" id="Coils"/>
    </source>
</evidence>
<dbReference type="InterPro" id="IPR037004">
    <property type="entry name" value="Exonuc_VII_ssu_sf"/>
</dbReference>
<evidence type="ECO:0000256" key="1">
    <source>
        <dbReference type="ARBA" id="ARBA00009998"/>
    </source>
</evidence>
<dbReference type="EC" id="3.1.11.6" evidence="6"/>
<feature type="coiled-coil region" evidence="7">
    <location>
        <begin position="9"/>
        <end position="43"/>
    </location>
</feature>
<dbReference type="SUPFAM" id="SSF116842">
    <property type="entry name" value="XseB-like"/>
    <property type="match status" value="1"/>
</dbReference>